<evidence type="ECO:0000313" key="7">
    <source>
        <dbReference type="Proteomes" id="UP000093104"/>
    </source>
</evidence>
<feature type="chain" id="PRO_5008891952" evidence="4">
    <location>
        <begin position="20"/>
        <end position="295"/>
    </location>
</feature>
<feature type="signal peptide" evidence="4">
    <location>
        <begin position="1"/>
        <end position="19"/>
    </location>
</feature>
<accession>A0A1C7YZV2</accession>
<dbReference type="Pfam" id="PF00497">
    <property type="entry name" value="SBP_bac_3"/>
    <property type="match status" value="1"/>
</dbReference>
<feature type="domain" description="Solute-binding protein family 3/N-terminal" evidence="5">
    <location>
        <begin position="33"/>
        <end position="265"/>
    </location>
</feature>
<dbReference type="PATRIC" id="fig|317.243.peg.274"/>
<proteinExistence type="inferred from homology"/>
<dbReference type="Gene3D" id="3.40.190.10">
    <property type="entry name" value="Periplasmic binding protein-like II"/>
    <property type="match status" value="2"/>
</dbReference>
<organism evidence="6 7">
    <name type="scientific">Pseudomonas syringae</name>
    <dbReference type="NCBI Taxonomy" id="317"/>
    <lineage>
        <taxon>Bacteria</taxon>
        <taxon>Pseudomonadati</taxon>
        <taxon>Pseudomonadota</taxon>
        <taxon>Gammaproteobacteria</taxon>
        <taxon>Pseudomonadales</taxon>
        <taxon>Pseudomonadaceae</taxon>
        <taxon>Pseudomonas</taxon>
    </lineage>
</organism>
<dbReference type="InterPro" id="IPR001638">
    <property type="entry name" value="Solute-binding_3/MltF_N"/>
</dbReference>
<name>A0A1C7YZV2_PSESX</name>
<dbReference type="GO" id="GO:0030288">
    <property type="term" value="C:outer membrane-bounded periplasmic space"/>
    <property type="evidence" value="ECO:0007669"/>
    <property type="project" value="TreeGrafter"/>
</dbReference>
<dbReference type="PANTHER" id="PTHR30085">
    <property type="entry name" value="AMINO ACID ABC TRANSPORTER PERMEASE"/>
    <property type="match status" value="1"/>
</dbReference>
<dbReference type="RefSeq" id="WP_065835757.1">
    <property type="nucleotide sequence ID" value="NZ_LGSI01000068.1"/>
</dbReference>
<dbReference type="AlphaFoldDB" id="A0A1C7YZV2"/>
<dbReference type="EMBL" id="LGSI01000068">
    <property type="protein sequence ID" value="OCR22346.1"/>
    <property type="molecule type" value="Genomic_DNA"/>
</dbReference>
<keyword evidence="3 4" id="KW-0732">Signal</keyword>
<gene>
    <name evidence="6" type="ORF">AFK24_24900</name>
</gene>
<evidence type="ECO:0000313" key="6">
    <source>
        <dbReference type="EMBL" id="OCR22346.1"/>
    </source>
</evidence>
<dbReference type="GO" id="GO:0005576">
    <property type="term" value="C:extracellular region"/>
    <property type="evidence" value="ECO:0007669"/>
    <property type="project" value="TreeGrafter"/>
</dbReference>
<reference evidence="6 7" key="1">
    <citation type="submission" date="2015-07" db="EMBL/GenBank/DDBJ databases">
        <title>Draft genome sequence of a diazotrophic, plant growth-promoting rhizobacterium of the Pseudomonas syringae complex.</title>
        <authorList>
            <person name="Patten C.L."/>
            <person name="Jeong H."/>
        </authorList>
    </citation>
    <scope>NUCLEOTIDE SEQUENCE [LARGE SCALE GENOMIC DNA]</scope>
    <source>
        <strain evidence="6 7">GR12-2</strain>
    </source>
</reference>
<dbReference type="SUPFAM" id="SSF53850">
    <property type="entry name" value="Periplasmic binding protein-like II"/>
    <property type="match status" value="1"/>
</dbReference>
<keyword evidence="2" id="KW-0813">Transport</keyword>
<dbReference type="CDD" id="cd13688">
    <property type="entry name" value="PBP2_GltI_DEBP"/>
    <property type="match status" value="1"/>
</dbReference>
<dbReference type="Proteomes" id="UP000093104">
    <property type="component" value="Unassembled WGS sequence"/>
</dbReference>
<comment type="similarity">
    <text evidence="1">Belongs to the bacterial solute-binding protein 3 family.</text>
</comment>
<dbReference type="OrthoDB" id="9768183at2"/>
<dbReference type="SMART" id="SM00062">
    <property type="entry name" value="PBPb"/>
    <property type="match status" value="1"/>
</dbReference>
<sequence>MKKLLAALPLLVVAQVVCAQTTGTLDKIKATGEITLGTREASTPFNFIDDAGQHAGFGWEISQRIAERAKQELGLSALQIKTLNLTPQTRIPLVANETVDLECSSTTNNTQRQQQVTFSNTFFVVGTRLLVRKDSGINDFSDLKGKNVVVEAGTTSERLLRTLNTEKNLGVNILLSKDTISNFTTVETGRAVASMGDDIIFYGNIALAKKPELWTVVGTPQSLEAYGCMMRKGDPAFKKLADSVIIEMQQSGEMTKLYDKYFNTRINVNGGMEIPAPLSSENAQLYKNPSDKAFQ</sequence>
<evidence type="ECO:0000259" key="5">
    <source>
        <dbReference type="SMART" id="SM00062"/>
    </source>
</evidence>
<evidence type="ECO:0000256" key="4">
    <source>
        <dbReference type="SAM" id="SignalP"/>
    </source>
</evidence>
<evidence type="ECO:0000256" key="2">
    <source>
        <dbReference type="ARBA" id="ARBA00022448"/>
    </source>
</evidence>
<evidence type="ECO:0000256" key="1">
    <source>
        <dbReference type="ARBA" id="ARBA00010333"/>
    </source>
</evidence>
<dbReference type="InterPro" id="IPR051455">
    <property type="entry name" value="Bact_solute-bind_prot3"/>
</dbReference>
<dbReference type="PANTHER" id="PTHR30085:SF2">
    <property type="entry name" value="GLUTAMATE_ASPARTATE IMPORT SOLUTE-BINDING PROTEIN"/>
    <property type="match status" value="1"/>
</dbReference>
<protein>
    <submittedName>
        <fullName evidence="6">Amino acid transporter</fullName>
    </submittedName>
</protein>
<dbReference type="GO" id="GO:0006865">
    <property type="term" value="P:amino acid transport"/>
    <property type="evidence" value="ECO:0007669"/>
    <property type="project" value="TreeGrafter"/>
</dbReference>
<evidence type="ECO:0000256" key="3">
    <source>
        <dbReference type="ARBA" id="ARBA00022729"/>
    </source>
</evidence>
<comment type="caution">
    <text evidence="6">The sequence shown here is derived from an EMBL/GenBank/DDBJ whole genome shotgun (WGS) entry which is preliminary data.</text>
</comment>